<dbReference type="AlphaFoldDB" id="A0A917FA35"/>
<evidence type="ECO:0000313" key="1">
    <source>
        <dbReference type="EMBL" id="GGF56787.1"/>
    </source>
</evidence>
<dbReference type="EMBL" id="BMEM01000004">
    <property type="protein sequence ID" value="GGF56787.1"/>
    <property type="molecule type" value="Genomic_DNA"/>
</dbReference>
<dbReference type="Proteomes" id="UP000605670">
    <property type="component" value="Unassembled WGS sequence"/>
</dbReference>
<organism evidence="1 2">
    <name type="scientific">Ornithinimicrobium tianjinense</name>
    <dbReference type="NCBI Taxonomy" id="1195761"/>
    <lineage>
        <taxon>Bacteria</taxon>
        <taxon>Bacillati</taxon>
        <taxon>Actinomycetota</taxon>
        <taxon>Actinomycetes</taxon>
        <taxon>Micrococcales</taxon>
        <taxon>Ornithinimicrobiaceae</taxon>
        <taxon>Ornithinimicrobium</taxon>
    </lineage>
</organism>
<reference evidence="1" key="2">
    <citation type="submission" date="2020-09" db="EMBL/GenBank/DDBJ databases">
        <authorList>
            <person name="Sun Q."/>
            <person name="Zhou Y."/>
        </authorList>
    </citation>
    <scope>NUCLEOTIDE SEQUENCE</scope>
    <source>
        <strain evidence="1">CGMCC 1.12160</strain>
    </source>
</reference>
<gene>
    <name evidence="1" type="ORF">GCM10011366_25820</name>
</gene>
<dbReference type="RefSeq" id="WP_188431406.1">
    <property type="nucleotide sequence ID" value="NZ_BAABKH010000014.1"/>
</dbReference>
<accession>A0A917FA35</accession>
<keyword evidence="2" id="KW-1185">Reference proteome</keyword>
<evidence type="ECO:0000313" key="2">
    <source>
        <dbReference type="Proteomes" id="UP000605670"/>
    </source>
</evidence>
<comment type="caution">
    <text evidence="1">The sequence shown here is derived from an EMBL/GenBank/DDBJ whole genome shotgun (WGS) entry which is preliminary data.</text>
</comment>
<reference evidence="1" key="1">
    <citation type="journal article" date="2014" name="Int. J. Syst. Evol. Microbiol.">
        <title>Complete genome sequence of Corynebacterium casei LMG S-19264T (=DSM 44701T), isolated from a smear-ripened cheese.</title>
        <authorList>
            <consortium name="US DOE Joint Genome Institute (JGI-PGF)"/>
            <person name="Walter F."/>
            <person name="Albersmeier A."/>
            <person name="Kalinowski J."/>
            <person name="Ruckert C."/>
        </authorList>
    </citation>
    <scope>NUCLEOTIDE SEQUENCE</scope>
    <source>
        <strain evidence="1">CGMCC 1.12160</strain>
    </source>
</reference>
<name>A0A917FA35_9MICO</name>
<proteinExistence type="predicted"/>
<protein>
    <submittedName>
        <fullName evidence="1">Uncharacterized protein</fullName>
    </submittedName>
</protein>
<sequence>MPWSSGLEDRLARVVSPLVTRSVPVRGVERGPLGGVARVRWADGTVLLARSSDRAALTSVMRALVAGSTSSRPRCGPHPGARS</sequence>